<comment type="caution">
    <text evidence="1">The sequence shown here is derived from an EMBL/GenBank/DDBJ whole genome shotgun (WGS) entry which is preliminary data.</text>
</comment>
<sequence length="307" mass="33233">MNGLLREYRPKLRQYLHSISSSTHNSTAESACVGNDADHVSDDEENDGDMVTIDELASQIQVITISAQIGTKEEQRKSRMSLSRTMQLNGGMFMPDMAGMNGSPFPPVPPLPPLPSQTELPPLPVLPMPPPLSPRPQYAQNVSRSQPRPHHQAGEYVVPTSRATIDLPIQRFNAPAVQSSSAAAPIAVASSASDSLLDSETVDESLVTIDFLLCLESNYAKLETLVGGCAAAGDTLEAQRLQNACRELKPIVHYAKHLSSHSRTTGAAHIPSGAPASQEQGWRFVFPFGSQNTVTRTSEEFEDLGRH</sequence>
<accession>A0ACC1KYV1</accession>
<dbReference type="Proteomes" id="UP001140096">
    <property type="component" value="Unassembled WGS sequence"/>
</dbReference>
<reference evidence="1" key="1">
    <citation type="submission" date="2022-07" db="EMBL/GenBank/DDBJ databases">
        <title>Phylogenomic reconstructions and comparative analyses of Kickxellomycotina fungi.</title>
        <authorList>
            <person name="Reynolds N.K."/>
            <person name="Stajich J.E."/>
            <person name="Barry K."/>
            <person name="Grigoriev I.V."/>
            <person name="Crous P."/>
            <person name="Smith M.E."/>
        </authorList>
    </citation>
    <scope>NUCLEOTIDE SEQUENCE</scope>
    <source>
        <strain evidence="1">CBS 102833</strain>
    </source>
</reference>
<name>A0ACC1KYV1_9FUNG</name>
<keyword evidence="2" id="KW-1185">Reference proteome</keyword>
<organism evidence="1 2">
    <name type="scientific">Coemansia furcata</name>
    <dbReference type="NCBI Taxonomy" id="417177"/>
    <lineage>
        <taxon>Eukaryota</taxon>
        <taxon>Fungi</taxon>
        <taxon>Fungi incertae sedis</taxon>
        <taxon>Zoopagomycota</taxon>
        <taxon>Kickxellomycotina</taxon>
        <taxon>Kickxellomycetes</taxon>
        <taxon>Kickxellales</taxon>
        <taxon>Kickxellaceae</taxon>
        <taxon>Coemansia</taxon>
    </lineage>
</organism>
<evidence type="ECO:0000313" key="1">
    <source>
        <dbReference type="EMBL" id="KAJ2798039.1"/>
    </source>
</evidence>
<gene>
    <name evidence="1" type="ORF">H4S07_005794</name>
</gene>
<protein>
    <submittedName>
        <fullName evidence="1">Uncharacterized protein</fullName>
    </submittedName>
</protein>
<proteinExistence type="predicted"/>
<feature type="non-terminal residue" evidence="1">
    <location>
        <position position="307"/>
    </location>
</feature>
<dbReference type="EMBL" id="JANBUP010003052">
    <property type="protein sequence ID" value="KAJ2798039.1"/>
    <property type="molecule type" value="Genomic_DNA"/>
</dbReference>
<evidence type="ECO:0000313" key="2">
    <source>
        <dbReference type="Proteomes" id="UP001140096"/>
    </source>
</evidence>